<evidence type="ECO:0000256" key="8">
    <source>
        <dbReference type="ARBA" id="ARBA00023239"/>
    </source>
</evidence>
<dbReference type="InterPro" id="IPR000634">
    <property type="entry name" value="Ser/Thr_deHydtase_PyrdxlP-BS"/>
</dbReference>
<dbReference type="GO" id="GO:0030170">
    <property type="term" value="F:pyridoxal phosphate binding"/>
    <property type="evidence" value="ECO:0007669"/>
    <property type="project" value="InterPro"/>
</dbReference>
<accession>A0A1G7P2L2</accession>
<comment type="cofactor">
    <cofactor evidence="1">
        <name>Ca(2+)</name>
        <dbReference type="ChEBI" id="CHEBI:29108"/>
    </cofactor>
</comment>
<dbReference type="GO" id="GO:0018114">
    <property type="term" value="F:threonine racemase activity"/>
    <property type="evidence" value="ECO:0007669"/>
    <property type="project" value="TreeGrafter"/>
</dbReference>
<feature type="domain" description="Tryptophan synthase beta chain-like PALP" evidence="9">
    <location>
        <begin position="27"/>
        <end position="316"/>
    </location>
</feature>
<evidence type="ECO:0000256" key="7">
    <source>
        <dbReference type="ARBA" id="ARBA00022898"/>
    </source>
</evidence>
<proteinExistence type="inferred from homology"/>
<dbReference type="InterPro" id="IPR001926">
    <property type="entry name" value="TrpB-like_PALP"/>
</dbReference>
<dbReference type="CDD" id="cd01562">
    <property type="entry name" value="Thr-dehyd"/>
    <property type="match status" value="1"/>
</dbReference>
<dbReference type="AlphaFoldDB" id="A0A1G7P2L2"/>
<comment type="cofactor">
    <cofactor evidence="4">
        <name>Mg(2+)</name>
        <dbReference type="ChEBI" id="CHEBI:18420"/>
    </cofactor>
</comment>
<dbReference type="SUPFAM" id="SSF53686">
    <property type="entry name" value="Tryptophan synthase beta subunit-like PLP-dependent enzymes"/>
    <property type="match status" value="1"/>
</dbReference>
<organism evidence="10 11">
    <name type="scientific">Limimonas halophila</name>
    <dbReference type="NCBI Taxonomy" id="1082479"/>
    <lineage>
        <taxon>Bacteria</taxon>
        <taxon>Pseudomonadati</taxon>
        <taxon>Pseudomonadota</taxon>
        <taxon>Alphaproteobacteria</taxon>
        <taxon>Rhodospirillales</taxon>
        <taxon>Rhodovibrionaceae</taxon>
        <taxon>Limimonas</taxon>
    </lineage>
</organism>
<sequence length="331" mass="33536">MSAAPHARLPSYTDVAFAAARLHGAAVRTPLLTNPALNAEVGAKVLIKPETLQRTGSFKFRGAYNRLTELGVTGARGGVVAYSSGNHAQGVAHAAQLLGIPAVVVMPADAPETKVERTRAYGAEIRQYERFFECRERIAEEIAAERGATVVKPYDDPAIIAGQGTVGLEMIQQARAAGERLDTVLVCAGGGGLSAGAALACSALSPATAVYTVEPEGHDDHARSLAAGHRVANADAPPSICDALLAPTPGALTFAVNESRLAGGLAVSDTEVRSAVRTAFASLKLVVEPSGAVALAAALTGKLGQPAGTIGVVLSGGNVDAGAYADTIAGA</sequence>
<dbReference type="GO" id="GO:0005524">
    <property type="term" value="F:ATP binding"/>
    <property type="evidence" value="ECO:0007669"/>
    <property type="project" value="TreeGrafter"/>
</dbReference>
<dbReference type="STRING" id="1082479.SAMN05216241_102409"/>
<dbReference type="Pfam" id="PF00291">
    <property type="entry name" value="PALP"/>
    <property type="match status" value="1"/>
</dbReference>
<protein>
    <submittedName>
        <fullName evidence="10">L-threonine ammonia-lyase</fullName>
    </submittedName>
</protein>
<evidence type="ECO:0000259" key="9">
    <source>
        <dbReference type="Pfam" id="PF00291"/>
    </source>
</evidence>
<dbReference type="GO" id="GO:0070179">
    <property type="term" value="P:D-serine biosynthetic process"/>
    <property type="evidence" value="ECO:0007669"/>
    <property type="project" value="TreeGrafter"/>
</dbReference>
<keyword evidence="6" id="KW-0460">Magnesium</keyword>
<dbReference type="PANTHER" id="PTHR43050:SF1">
    <property type="entry name" value="SERINE RACEMASE"/>
    <property type="match status" value="1"/>
</dbReference>
<dbReference type="GO" id="GO:0030378">
    <property type="term" value="F:serine racemase activity"/>
    <property type="evidence" value="ECO:0007669"/>
    <property type="project" value="TreeGrafter"/>
</dbReference>
<evidence type="ECO:0000256" key="3">
    <source>
        <dbReference type="ARBA" id="ARBA00001936"/>
    </source>
</evidence>
<evidence type="ECO:0000256" key="6">
    <source>
        <dbReference type="ARBA" id="ARBA00022842"/>
    </source>
</evidence>
<evidence type="ECO:0000313" key="11">
    <source>
        <dbReference type="Proteomes" id="UP000199415"/>
    </source>
</evidence>
<evidence type="ECO:0000256" key="2">
    <source>
        <dbReference type="ARBA" id="ARBA00001933"/>
    </source>
</evidence>
<dbReference type="PANTHER" id="PTHR43050">
    <property type="entry name" value="SERINE / THREONINE RACEMASE FAMILY MEMBER"/>
    <property type="match status" value="1"/>
</dbReference>
<dbReference type="PROSITE" id="PS00165">
    <property type="entry name" value="DEHYDRATASE_SER_THR"/>
    <property type="match status" value="1"/>
</dbReference>
<dbReference type="OrthoDB" id="9811476at2"/>
<dbReference type="Proteomes" id="UP000199415">
    <property type="component" value="Unassembled WGS sequence"/>
</dbReference>
<dbReference type="InterPro" id="IPR036052">
    <property type="entry name" value="TrpB-like_PALP_sf"/>
</dbReference>
<dbReference type="GO" id="GO:0003941">
    <property type="term" value="F:L-serine ammonia-lyase activity"/>
    <property type="evidence" value="ECO:0007669"/>
    <property type="project" value="TreeGrafter"/>
</dbReference>
<gene>
    <name evidence="10" type="ORF">SAMN05216241_102409</name>
</gene>
<dbReference type="FunFam" id="3.40.50.1100:FF:000005">
    <property type="entry name" value="Threonine dehydratase catabolic"/>
    <property type="match status" value="1"/>
</dbReference>
<evidence type="ECO:0000256" key="4">
    <source>
        <dbReference type="ARBA" id="ARBA00001946"/>
    </source>
</evidence>
<keyword evidence="7" id="KW-0663">Pyridoxal phosphate</keyword>
<keyword evidence="8 10" id="KW-0456">Lyase</keyword>
<evidence type="ECO:0000256" key="5">
    <source>
        <dbReference type="ARBA" id="ARBA00010869"/>
    </source>
</evidence>
<comment type="cofactor">
    <cofactor evidence="3">
        <name>Mn(2+)</name>
        <dbReference type="ChEBI" id="CHEBI:29035"/>
    </cofactor>
</comment>
<reference evidence="10 11" key="1">
    <citation type="submission" date="2016-10" db="EMBL/GenBank/DDBJ databases">
        <authorList>
            <person name="de Groot N.N."/>
        </authorList>
    </citation>
    <scope>NUCLEOTIDE SEQUENCE [LARGE SCALE GENOMIC DNA]</scope>
    <source>
        <strain evidence="10 11">DSM 25584</strain>
    </source>
</reference>
<dbReference type="Gene3D" id="3.40.50.1100">
    <property type="match status" value="2"/>
</dbReference>
<dbReference type="EMBL" id="FNCE01000002">
    <property type="protein sequence ID" value="SDF80503.1"/>
    <property type="molecule type" value="Genomic_DNA"/>
</dbReference>
<dbReference type="RefSeq" id="WP_090019019.1">
    <property type="nucleotide sequence ID" value="NZ_FNCE01000002.1"/>
</dbReference>
<evidence type="ECO:0000256" key="1">
    <source>
        <dbReference type="ARBA" id="ARBA00001913"/>
    </source>
</evidence>
<comment type="similarity">
    <text evidence="5">Belongs to the serine/threonine dehydratase family.</text>
</comment>
<name>A0A1G7P2L2_9PROT</name>
<keyword evidence="11" id="KW-1185">Reference proteome</keyword>
<comment type="cofactor">
    <cofactor evidence="2">
        <name>pyridoxal 5'-phosphate</name>
        <dbReference type="ChEBI" id="CHEBI:597326"/>
    </cofactor>
</comment>
<dbReference type="GO" id="GO:0000287">
    <property type="term" value="F:magnesium ion binding"/>
    <property type="evidence" value="ECO:0007669"/>
    <property type="project" value="TreeGrafter"/>
</dbReference>
<evidence type="ECO:0000313" key="10">
    <source>
        <dbReference type="EMBL" id="SDF80503.1"/>
    </source>
</evidence>